<keyword evidence="3" id="KW-1185">Reference proteome</keyword>
<dbReference type="AlphaFoldDB" id="A0A5S4F1Z1"/>
<comment type="caution">
    <text evidence="2">The sequence shown here is derived from an EMBL/GenBank/DDBJ whole genome shotgun (WGS) entry which is preliminary data.</text>
</comment>
<proteinExistence type="predicted"/>
<dbReference type="OrthoDB" id="9916743at2"/>
<protein>
    <submittedName>
        <fullName evidence="2">Uncharacterized protein</fullName>
    </submittedName>
</protein>
<dbReference type="RefSeq" id="WP_138672016.1">
    <property type="nucleotide sequence ID" value="NZ_VCKY01000204.1"/>
</dbReference>
<dbReference type="Proteomes" id="UP000309128">
    <property type="component" value="Unassembled WGS sequence"/>
</dbReference>
<evidence type="ECO:0000313" key="2">
    <source>
        <dbReference type="EMBL" id="TMR10102.1"/>
    </source>
</evidence>
<reference evidence="2 3" key="1">
    <citation type="submission" date="2019-05" db="EMBL/GenBank/DDBJ databases">
        <title>Draft genome sequence of Nonomuraea turkmeniaca DSM 43926.</title>
        <authorList>
            <person name="Saricaoglu S."/>
            <person name="Isik K."/>
        </authorList>
    </citation>
    <scope>NUCLEOTIDE SEQUENCE [LARGE SCALE GENOMIC DNA]</scope>
    <source>
        <strain evidence="2 3">DSM 43926</strain>
    </source>
</reference>
<organism evidence="2 3">
    <name type="scientific">Nonomuraea turkmeniaca</name>
    <dbReference type="NCBI Taxonomy" id="103838"/>
    <lineage>
        <taxon>Bacteria</taxon>
        <taxon>Bacillati</taxon>
        <taxon>Actinomycetota</taxon>
        <taxon>Actinomycetes</taxon>
        <taxon>Streptosporangiales</taxon>
        <taxon>Streptosporangiaceae</taxon>
        <taxon>Nonomuraea</taxon>
    </lineage>
</organism>
<name>A0A5S4F1Z1_9ACTN</name>
<dbReference type="EMBL" id="VCKY01000204">
    <property type="protein sequence ID" value="TMR10102.1"/>
    <property type="molecule type" value="Genomic_DNA"/>
</dbReference>
<feature type="region of interest" description="Disordered" evidence="1">
    <location>
        <begin position="63"/>
        <end position="89"/>
    </location>
</feature>
<evidence type="ECO:0000256" key="1">
    <source>
        <dbReference type="SAM" id="MobiDB-lite"/>
    </source>
</evidence>
<evidence type="ECO:0000313" key="3">
    <source>
        <dbReference type="Proteomes" id="UP000309128"/>
    </source>
</evidence>
<gene>
    <name evidence="2" type="ORF">ETD86_40980</name>
</gene>
<sequence length="89" mass="9519">MVALNVPLVVPPGCTLEQVRQWSMACATGKHNQCGGRVINPDPTATGENTALPCQCTICADKPSHQDNGKGGRPWKNPVEAPRPIEEET</sequence>
<accession>A0A5S4F1Z1</accession>